<name>M6D353_9LEPT</name>
<sequence>MDRRGRDGGVVNKLGMKAILCITFFACNLLTGAENPVREAEPPYPLIPKHYSLEALRRISWEETTS</sequence>
<organism evidence="1 2">
    <name type="scientific">Leptospira alstonii serovar Sichuan str. 79601</name>
    <dbReference type="NCBI Taxonomy" id="1218565"/>
    <lineage>
        <taxon>Bacteria</taxon>
        <taxon>Pseudomonadati</taxon>
        <taxon>Spirochaetota</taxon>
        <taxon>Spirochaetia</taxon>
        <taxon>Leptospirales</taxon>
        <taxon>Leptospiraceae</taxon>
        <taxon>Leptospira</taxon>
    </lineage>
</organism>
<dbReference type="Proteomes" id="UP000011988">
    <property type="component" value="Unassembled WGS sequence"/>
</dbReference>
<reference evidence="1 2" key="1">
    <citation type="submission" date="2013-01" db="EMBL/GenBank/DDBJ databases">
        <authorList>
            <person name="Harkins D.M."/>
            <person name="Durkin A.S."/>
            <person name="Brinkac L.M."/>
            <person name="Haft D.H."/>
            <person name="Selengut J.D."/>
            <person name="Sanka R."/>
            <person name="DePew J."/>
            <person name="Purushe J."/>
            <person name="Galloway R.L."/>
            <person name="Vinetz J.M."/>
            <person name="Sutton G.G."/>
            <person name="Nierman W.C."/>
            <person name="Fouts D.E."/>
        </authorList>
    </citation>
    <scope>NUCLEOTIDE SEQUENCE [LARGE SCALE GENOMIC DNA]</scope>
    <source>
        <strain evidence="1 2">79601</strain>
    </source>
</reference>
<evidence type="ECO:0000313" key="2">
    <source>
        <dbReference type="Proteomes" id="UP000011988"/>
    </source>
</evidence>
<gene>
    <name evidence="1" type="ORF">LEP1GSC194_1928</name>
</gene>
<protein>
    <submittedName>
        <fullName evidence="1">Uncharacterized protein</fullName>
    </submittedName>
</protein>
<proteinExistence type="predicted"/>
<evidence type="ECO:0000313" key="1">
    <source>
        <dbReference type="EMBL" id="EMJ92955.1"/>
    </source>
</evidence>
<dbReference type="AlphaFoldDB" id="M6D353"/>
<dbReference type="EMBL" id="ANIK01000073">
    <property type="protein sequence ID" value="EMJ92955.1"/>
    <property type="molecule type" value="Genomic_DNA"/>
</dbReference>
<comment type="caution">
    <text evidence="1">The sequence shown here is derived from an EMBL/GenBank/DDBJ whole genome shotgun (WGS) entry which is preliminary data.</text>
</comment>
<accession>M6D353</accession>